<gene>
    <name evidence="1" type="ORF">GCM10007857_87010</name>
</gene>
<dbReference type="RefSeq" id="WP_284275832.1">
    <property type="nucleotide sequence ID" value="NZ_BSOW01000060.1"/>
</dbReference>
<reference evidence="2" key="1">
    <citation type="journal article" date="2019" name="Int. J. Syst. Evol. Microbiol.">
        <title>The Global Catalogue of Microorganisms (GCM) 10K type strain sequencing project: providing services to taxonomists for standard genome sequencing and annotation.</title>
        <authorList>
            <consortium name="The Broad Institute Genomics Platform"/>
            <consortium name="The Broad Institute Genome Sequencing Center for Infectious Disease"/>
            <person name="Wu L."/>
            <person name="Ma J."/>
        </authorList>
    </citation>
    <scope>NUCLEOTIDE SEQUENCE [LARGE SCALE GENOMIC DNA]</scope>
    <source>
        <strain evidence="2">NBRC 102520</strain>
    </source>
</reference>
<accession>A0ABQ6BDW9</accession>
<proteinExistence type="predicted"/>
<comment type="caution">
    <text evidence="1">The sequence shown here is derived from an EMBL/GenBank/DDBJ whole genome shotgun (WGS) entry which is preliminary data.</text>
</comment>
<evidence type="ECO:0000313" key="2">
    <source>
        <dbReference type="Proteomes" id="UP001156905"/>
    </source>
</evidence>
<keyword evidence="2" id="KW-1185">Reference proteome</keyword>
<organism evidence="1 2">
    <name type="scientific">Bradyrhizobium iriomotense</name>
    <dbReference type="NCBI Taxonomy" id="441950"/>
    <lineage>
        <taxon>Bacteria</taxon>
        <taxon>Pseudomonadati</taxon>
        <taxon>Pseudomonadota</taxon>
        <taxon>Alphaproteobacteria</taxon>
        <taxon>Hyphomicrobiales</taxon>
        <taxon>Nitrobacteraceae</taxon>
        <taxon>Bradyrhizobium</taxon>
    </lineage>
</organism>
<protein>
    <submittedName>
        <fullName evidence="1">Uncharacterized protein</fullName>
    </submittedName>
</protein>
<evidence type="ECO:0000313" key="1">
    <source>
        <dbReference type="EMBL" id="GLR91983.1"/>
    </source>
</evidence>
<sequence length="103" mass="10586">MQNLAGTDPVVAATISDSRQLIAADLRSLIAQIDTSIRLIEAAITLEDTCDPSGSTDVFVLDDVTPRYATASAALGACRVGLDLALESLPGSGKLAETGRLIG</sequence>
<dbReference type="EMBL" id="BSOW01000060">
    <property type="protein sequence ID" value="GLR91983.1"/>
    <property type="molecule type" value="Genomic_DNA"/>
</dbReference>
<dbReference type="Proteomes" id="UP001156905">
    <property type="component" value="Unassembled WGS sequence"/>
</dbReference>
<name>A0ABQ6BDW9_9BRAD</name>